<keyword evidence="2" id="KW-1185">Reference proteome</keyword>
<organism evidence="1 2">
    <name type="scientific">Pleuronectes platessa</name>
    <name type="common">European plaice</name>
    <dbReference type="NCBI Taxonomy" id="8262"/>
    <lineage>
        <taxon>Eukaryota</taxon>
        <taxon>Metazoa</taxon>
        <taxon>Chordata</taxon>
        <taxon>Craniata</taxon>
        <taxon>Vertebrata</taxon>
        <taxon>Euteleostomi</taxon>
        <taxon>Actinopterygii</taxon>
        <taxon>Neopterygii</taxon>
        <taxon>Teleostei</taxon>
        <taxon>Neoteleostei</taxon>
        <taxon>Acanthomorphata</taxon>
        <taxon>Carangaria</taxon>
        <taxon>Pleuronectiformes</taxon>
        <taxon>Pleuronectoidei</taxon>
        <taxon>Pleuronectidae</taxon>
        <taxon>Pleuronectes</taxon>
    </lineage>
</organism>
<comment type="caution">
    <text evidence="1">The sequence shown here is derived from an EMBL/GenBank/DDBJ whole genome shotgun (WGS) entry which is preliminary data.</text>
</comment>
<protein>
    <submittedName>
        <fullName evidence="1">Uncharacterized protein</fullName>
    </submittedName>
</protein>
<accession>A0A9N7TPL4</accession>
<evidence type="ECO:0000313" key="2">
    <source>
        <dbReference type="Proteomes" id="UP001153269"/>
    </source>
</evidence>
<name>A0A9N7TPL4_PLEPL</name>
<reference evidence="1" key="1">
    <citation type="submission" date="2020-03" db="EMBL/GenBank/DDBJ databases">
        <authorList>
            <person name="Weist P."/>
        </authorList>
    </citation>
    <scope>NUCLEOTIDE SEQUENCE</scope>
</reference>
<dbReference type="Proteomes" id="UP001153269">
    <property type="component" value="Unassembled WGS sequence"/>
</dbReference>
<evidence type="ECO:0000313" key="1">
    <source>
        <dbReference type="EMBL" id="CAB1416124.1"/>
    </source>
</evidence>
<sequence>MRAHVCECNSAGKRCLSSACVSYGSSGTRRPTRRANGGCARLIGWIARQSYSMELPVGDVKRAKIRSFAACSHAIPALNAISQNNDVPILAVRLCQRCIAWLHTTFEING</sequence>
<gene>
    <name evidence="1" type="ORF">PLEPLA_LOCUS3880</name>
</gene>
<dbReference type="AlphaFoldDB" id="A0A9N7TPL4"/>
<proteinExistence type="predicted"/>
<dbReference type="EMBL" id="CADEAL010000191">
    <property type="protein sequence ID" value="CAB1416124.1"/>
    <property type="molecule type" value="Genomic_DNA"/>
</dbReference>